<dbReference type="AlphaFoldDB" id="A0A150L667"/>
<evidence type="ECO:0000313" key="2">
    <source>
        <dbReference type="Proteomes" id="UP000075666"/>
    </source>
</evidence>
<dbReference type="Proteomes" id="UP000075666">
    <property type="component" value="Unassembled WGS sequence"/>
</dbReference>
<gene>
    <name evidence="1" type="ORF">B4102_0445</name>
</gene>
<sequence>MVYNRSFSIGWLMNVRAKTVPFASITEQTADWLIPKSTAHIRWSCIFV</sequence>
<keyword evidence="2" id="KW-1185">Reference proteome</keyword>
<comment type="caution">
    <text evidence="1">The sequence shown here is derived from an EMBL/GenBank/DDBJ whole genome shotgun (WGS) entry which is preliminary data.</text>
</comment>
<reference evidence="1 2" key="1">
    <citation type="submission" date="2016-01" db="EMBL/GenBank/DDBJ databases">
        <title>Genome Sequences of Twelve Sporeforming Bacillus Species Isolated from Foods.</title>
        <authorList>
            <person name="Berendsen E.M."/>
            <person name="Wells-Bennik M.H."/>
            <person name="Krawcyk A.O."/>
            <person name="De Jong A."/>
            <person name="Holsappel S."/>
            <person name="Eijlander R.T."/>
            <person name="Kuipers O.P."/>
        </authorList>
    </citation>
    <scope>NUCLEOTIDE SEQUENCE [LARGE SCALE GENOMIC DNA]</scope>
    <source>
        <strain evidence="1 2">B4102</strain>
    </source>
</reference>
<proteinExistence type="predicted"/>
<organism evidence="1 2">
    <name type="scientific">Heyndrickxia sporothermodurans</name>
    <dbReference type="NCBI Taxonomy" id="46224"/>
    <lineage>
        <taxon>Bacteria</taxon>
        <taxon>Bacillati</taxon>
        <taxon>Bacillota</taxon>
        <taxon>Bacilli</taxon>
        <taxon>Bacillales</taxon>
        <taxon>Bacillaceae</taxon>
        <taxon>Heyndrickxia</taxon>
    </lineage>
</organism>
<protein>
    <submittedName>
        <fullName evidence="1">Uncharacterized protein</fullName>
    </submittedName>
</protein>
<name>A0A150L667_9BACI</name>
<evidence type="ECO:0000313" key="1">
    <source>
        <dbReference type="EMBL" id="KYD07811.1"/>
    </source>
</evidence>
<accession>A0A150L667</accession>
<dbReference type="EMBL" id="LQYN01000039">
    <property type="protein sequence ID" value="KYD07811.1"/>
    <property type="molecule type" value="Genomic_DNA"/>
</dbReference>